<proteinExistence type="predicted"/>
<dbReference type="HOGENOM" id="CLU_179328_0_0_5"/>
<keyword evidence="2" id="KW-1185">Reference proteome</keyword>
<gene>
    <name evidence="1" type="ORF">RGR602_CH02939</name>
</gene>
<reference evidence="1 2" key="1">
    <citation type="submission" date="2013-11" db="EMBL/GenBank/DDBJ databases">
        <title>Complete genome sequence of Rhizobium gallicum bv. gallicum R602.</title>
        <authorList>
            <person name="Bustos P."/>
            <person name="Santamaria R.I."/>
            <person name="Lozano L."/>
            <person name="Acosta J.L."/>
            <person name="Ormeno-Orrillo E."/>
            <person name="Rogel M.A."/>
            <person name="Romero D."/>
            <person name="Cevallos M.A."/>
            <person name="Martinez-Romero E."/>
            <person name="Gonzalez V."/>
        </authorList>
    </citation>
    <scope>NUCLEOTIDE SEQUENCE [LARGE SCALE GENOMIC DNA]</scope>
    <source>
        <strain evidence="1 2">R602</strain>
    </source>
</reference>
<sequence>MEVWSDAILKAGGRDWSGSKAASARGRRAVTVRNLCAHGIQVFNRKAITRVTTAAGRNIALKEGDPIKLDKKRFTNYTATLRAFARAIADGVTNLPDVKKGS</sequence>
<dbReference type="EMBL" id="CP006877">
    <property type="protein sequence ID" value="AJD42256.1"/>
    <property type="molecule type" value="Genomic_DNA"/>
</dbReference>
<organism evidence="1 2">
    <name type="scientific">Rhizobium gallicum bv. gallicum R602sp</name>
    <dbReference type="NCBI Taxonomy" id="1041138"/>
    <lineage>
        <taxon>Bacteria</taxon>
        <taxon>Pseudomonadati</taxon>
        <taxon>Pseudomonadota</taxon>
        <taxon>Alphaproteobacteria</taxon>
        <taxon>Hyphomicrobiales</taxon>
        <taxon>Rhizobiaceae</taxon>
        <taxon>Rhizobium/Agrobacterium group</taxon>
        <taxon>Rhizobium</taxon>
    </lineage>
</organism>
<dbReference type="AlphaFoldDB" id="A0A0B4X524"/>
<protein>
    <submittedName>
        <fullName evidence="1">Uncharacterized protein</fullName>
    </submittedName>
</protein>
<dbReference type="Proteomes" id="UP000031368">
    <property type="component" value="Chromosome"/>
</dbReference>
<name>A0A0B4X524_9HYPH</name>
<dbReference type="KEGG" id="rga:RGR602_CH02939"/>
<evidence type="ECO:0000313" key="1">
    <source>
        <dbReference type="EMBL" id="AJD42256.1"/>
    </source>
</evidence>
<dbReference type="RefSeq" id="WP_039845689.1">
    <property type="nucleotide sequence ID" value="NZ_CP006877.1"/>
</dbReference>
<evidence type="ECO:0000313" key="2">
    <source>
        <dbReference type="Proteomes" id="UP000031368"/>
    </source>
</evidence>
<accession>A0A0B4X524</accession>